<evidence type="ECO:0000256" key="1">
    <source>
        <dbReference type="SAM" id="MobiDB-lite"/>
    </source>
</evidence>
<dbReference type="EMBL" id="JBHRYE010000021">
    <property type="protein sequence ID" value="MFC3672310.1"/>
    <property type="molecule type" value="Genomic_DNA"/>
</dbReference>
<evidence type="ECO:0008006" key="4">
    <source>
        <dbReference type="Google" id="ProtNLM"/>
    </source>
</evidence>
<evidence type="ECO:0000313" key="3">
    <source>
        <dbReference type="Proteomes" id="UP001595683"/>
    </source>
</evidence>
<comment type="caution">
    <text evidence="2">The sequence shown here is derived from an EMBL/GenBank/DDBJ whole genome shotgun (WGS) entry which is preliminary data.</text>
</comment>
<reference evidence="3" key="1">
    <citation type="journal article" date="2019" name="Int. J. Syst. Evol. Microbiol.">
        <title>The Global Catalogue of Microorganisms (GCM) 10K type strain sequencing project: providing services to taxonomists for standard genome sequencing and annotation.</title>
        <authorList>
            <consortium name="The Broad Institute Genomics Platform"/>
            <consortium name="The Broad Institute Genome Sequencing Center for Infectious Disease"/>
            <person name="Wu L."/>
            <person name="Ma J."/>
        </authorList>
    </citation>
    <scope>NUCLEOTIDE SEQUENCE [LARGE SCALE GENOMIC DNA]</scope>
    <source>
        <strain evidence="3">KCTC 42224</strain>
    </source>
</reference>
<feature type="region of interest" description="Disordered" evidence="1">
    <location>
        <begin position="37"/>
        <end position="68"/>
    </location>
</feature>
<dbReference type="RefSeq" id="WP_191324094.1">
    <property type="nucleotide sequence ID" value="NZ_BMZP01000007.1"/>
</dbReference>
<accession>A0ABV7V5C7</accession>
<organism evidence="2 3">
    <name type="scientific">Novosphingobium pokkalii</name>
    <dbReference type="NCBI Taxonomy" id="1770194"/>
    <lineage>
        <taxon>Bacteria</taxon>
        <taxon>Pseudomonadati</taxon>
        <taxon>Pseudomonadota</taxon>
        <taxon>Alphaproteobacteria</taxon>
        <taxon>Sphingomonadales</taxon>
        <taxon>Sphingomonadaceae</taxon>
        <taxon>Novosphingobium</taxon>
    </lineage>
</organism>
<keyword evidence="3" id="KW-1185">Reference proteome</keyword>
<evidence type="ECO:0000313" key="2">
    <source>
        <dbReference type="EMBL" id="MFC3672310.1"/>
    </source>
</evidence>
<protein>
    <recommendedName>
        <fullName evidence="4">UrcA family protein</fullName>
    </recommendedName>
</protein>
<sequence length="192" mass="19996">MAALAGVAIGPGAVTLAPAEHALLPAVQAAPAATLPQPLRDEASGPTSEGASGLLDGANTPGEDLADAPWRQVRIEQRLIIRITPGMGRDLPPPPPMPQPMLVPRGRHGVSCVALGGIAAIAPSSSDNQIVLLLRDRRQIVANLEKSCSARDFYVGFYAERSADGMLCTGRDVIHSRAGASCTITRLQQVGR</sequence>
<proteinExistence type="predicted"/>
<name>A0ABV7V5C7_9SPHN</name>
<dbReference type="Proteomes" id="UP001595683">
    <property type="component" value="Unassembled WGS sequence"/>
</dbReference>
<gene>
    <name evidence="2" type="ORF">ACFOOT_12845</name>
</gene>